<keyword evidence="10" id="KW-1185">Reference proteome</keyword>
<evidence type="ECO:0000256" key="8">
    <source>
        <dbReference type="SAM" id="MobiDB-lite"/>
    </source>
</evidence>
<keyword evidence="2" id="KW-1277">Toxin-antitoxin system</keyword>
<comment type="similarity">
    <text evidence="1">Belongs to the HicA mRNA interferase family.</text>
</comment>
<accession>A0A1R4FYP5</accession>
<sequence>MKHTKRKEVEQFLTKEGFASKGTRGPHEKFRHEDGRVLALPRHRVISPGVLRDIEKVVGHVPASWK</sequence>
<evidence type="ECO:0000256" key="2">
    <source>
        <dbReference type="ARBA" id="ARBA00022649"/>
    </source>
</evidence>
<organism evidence="9 10">
    <name type="scientific">Agrococcus casei LMG 22410</name>
    <dbReference type="NCBI Taxonomy" id="1255656"/>
    <lineage>
        <taxon>Bacteria</taxon>
        <taxon>Bacillati</taxon>
        <taxon>Actinomycetota</taxon>
        <taxon>Actinomycetes</taxon>
        <taxon>Micrococcales</taxon>
        <taxon>Microbacteriaceae</taxon>
        <taxon>Agrococcus</taxon>
    </lineage>
</organism>
<evidence type="ECO:0000256" key="6">
    <source>
        <dbReference type="ARBA" id="ARBA00022884"/>
    </source>
</evidence>
<keyword evidence="4" id="KW-0255">Endonuclease</keyword>
<dbReference type="GO" id="GO:0016787">
    <property type="term" value="F:hydrolase activity"/>
    <property type="evidence" value="ECO:0007669"/>
    <property type="project" value="UniProtKB-KW"/>
</dbReference>
<dbReference type="EMBL" id="FUHU01000033">
    <property type="protein sequence ID" value="SJM61035.1"/>
    <property type="molecule type" value="Genomic_DNA"/>
</dbReference>
<proteinExistence type="inferred from homology"/>
<evidence type="ECO:0000313" key="10">
    <source>
        <dbReference type="Proteomes" id="UP000195787"/>
    </source>
</evidence>
<dbReference type="OrthoDB" id="4425504at2"/>
<evidence type="ECO:0008006" key="11">
    <source>
        <dbReference type="Google" id="ProtNLM"/>
    </source>
</evidence>
<feature type="region of interest" description="Disordered" evidence="8">
    <location>
        <begin position="1"/>
        <end position="32"/>
    </location>
</feature>
<dbReference type="Proteomes" id="UP000195787">
    <property type="component" value="Unassembled WGS sequence"/>
</dbReference>
<evidence type="ECO:0000313" key="9">
    <source>
        <dbReference type="EMBL" id="SJM61035.1"/>
    </source>
</evidence>
<dbReference type="Gene3D" id="3.30.920.30">
    <property type="entry name" value="Hypothetical protein"/>
    <property type="match status" value="1"/>
</dbReference>
<protein>
    <recommendedName>
        <fullName evidence="11">YcfA family protein</fullName>
    </recommendedName>
</protein>
<dbReference type="GO" id="GO:0004519">
    <property type="term" value="F:endonuclease activity"/>
    <property type="evidence" value="ECO:0007669"/>
    <property type="project" value="UniProtKB-KW"/>
</dbReference>
<keyword evidence="3" id="KW-0540">Nuclease</keyword>
<gene>
    <name evidence="9" type="ORF">CZ674_07465</name>
</gene>
<dbReference type="GO" id="GO:0003729">
    <property type="term" value="F:mRNA binding"/>
    <property type="evidence" value="ECO:0007669"/>
    <property type="project" value="InterPro"/>
</dbReference>
<evidence type="ECO:0000256" key="3">
    <source>
        <dbReference type="ARBA" id="ARBA00022722"/>
    </source>
</evidence>
<dbReference type="GeneID" id="303173054"/>
<keyword evidence="5" id="KW-0378">Hydrolase</keyword>
<keyword evidence="6" id="KW-0694">RNA-binding</keyword>
<dbReference type="Pfam" id="PF07927">
    <property type="entry name" value="HicA_toxin"/>
    <property type="match status" value="1"/>
</dbReference>
<dbReference type="InterPro" id="IPR012933">
    <property type="entry name" value="HicA_mRNA_interferase"/>
</dbReference>
<dbReference type="RefSeq" id="WP_086991926.1">
    <property type="nucleotide sequence ID" value="NZ_FUHU01000033.1"/>
</dbReference>
<reference evidence="9 10" key="1">
    <citation type="submission" date="2017-02" db="EMBL/GenBank/DDBJ databases">
        <authorList>
            <person name="Peterson S.W."/>
        </authorList>
    </citation>
    <scope>NUCLEOTIDE SEQUENCE [LARGE SCALE GENOMIC DNA]</scope>
    <source>
        <strain evidence="9 10">LMG 22410</strain>
    </source>
</reference>
<dbReference type="InterPro" id="IPR038570">
    <property type="entry name" value="HicA_sf"/>
</dbReference>
<dbReference type="AlphaFoldDB" id="A0A1R4FYP5"/>
<evidence type="ECO:0000256" key="4">
    <source>
        <dbReference type="ARBA" id="ARBA00022759"/>
    </source>
</evidence>
<evidence type="ECO:0000256" key="7">
    <source>
        <dbReference type="ARBA" id="ARBA00023016"/>
    </source>
</evidence>
<evidence type="ECO:0000256" key="5">
    <source>
        <dbReference type="ARBA" id="ARBA00022801"/>
    </source>
</evidence>
<dbReference type="SUPFAM" id="SSF54786">
    <property type="entry name" value="YcfA/nrd intein domain"/>
    <property type="match status" value="1"/>
</dbReference>
<name>A0A1R4FYP5_9MICO</name>
<evidence type="ECO:0000256" key="1">
    <source>
        <dbReference type="ARBA" id="ARBA00006620"/>
    </source>
</evidence>
<keyword evidence="7" id="KW-0346">Stress response</keyword>